<dbReference type="SUPFAM" id="SSF49854">
    <property type="entry name" value="Spermadhesin, CUB domain"/>
    <property type="match status" value="1"/>
</dbReference>
<comment type="caution">
    <text evidence="12">The sequence shown here is derived from an EMBL/GenBank/DDBJ whole genome shotgun (WGS) entry which is preliminary data.</text>
</comment>
<dbReference type="PROSITE" id="PS01180">
    <property type="entry name" value="CUB"/>
    <property type="match status" value="1"/>
</dbReference>
<feature type="chain" id="PRO_5044964407" description="Metalloendopeptidase" evidence="9">
    <location>
        <begin position="25"/>
        <end position="404"/>
    </location>
</feature>
<feature type="domain" description="Peptidase M12A" evidence="11">
    <location>
        <begin position="74"/>
        <end position="279"/>
    </location>
</feature>
<dbReference type="InterPro" id="IPR006026">
    <property type="entry name" value="Peptidase_Metallo"/>
</dbReference>
<keyword evidence="13" id="KW-1185">Reference proteome</keyword>
<keyword evidence="1 8" id="KW-0645">Protease</keyword>
<dbReference type="SMART" id="SM00235">
    <property type="entry name" value="ZnMc"/>
    <property type="match status" value="1"/>
</dbReference>
<organism evidence="12 13">
    <name type="scientific">Phrynosoma platyrhinos</name>
    <name type="common">Desert horned lizard</name>
    <dbReference type="NCBI Taxonomy" id="52577"/>
    <lineage>
        <taxon>Eukaryota</taxon>
        <taxon>Metazoa</taxon>
        <taxon>Chordata</taxon>
        <taxon>Craniata</taxon>
        <taxon>Vertebrata</taxon>
        <taxon>Euteleostomi</taxon>
        <taxon>Lepidosauria</taxon>
        <taxon>Squamata</taxon>
        <taxon>Bifurcata</taxon>
        <taxon>Unidentata</taxon>
        <taxon>Episquamata</taxon>
        <taxon>Toxicofera</taxon>
        <taxon>Iguania</taxon>
        <taxon>Phrynosomatidae</taxon>
        <taxon>Phrynosomatinae</taxon>
        <taxon>Phrynosoma</taxon>
    </lineage>
</organism>
<sequence>MANLEMHLKIALALFIFHFYFTQGNPIQISEAEGENEPEPDDEMESAFDLILKANKGSHQKLIEGDIAVKYSRSAIFCAAKACYWPQSSDGIVRVPYIISSDFEQWHIDLIQEAMTEFKTLTCINFVERKEENDYLNIVPGHGYIFFSCSSFRGKIGGAQTIFLSKTQCMWKGVVEHELEHALGLIHEHSRSDRDKYVKIMWQYISPNDRRNFELNLNSNNLGLEYDYASIMHYGRRTLSNTSGEATIIPIPDDSIMIGQFSGISNLDVAKINRLHNCSRCSSVLVASSGSLTSANYPSEYLNGVNCLWLIRIQRHNYRKHPFLLPIKQVQLRFEVFDLQSSKGCTADYVKVYDGISKSDKVLLDKTCGTTVPPSVISSKSTMLVEFVSDHRIAGIGFKASYTT</sequence>
<dbReference type="Gene3D" id="2.60.120.290">
    <property type="entry name" value="Spermadhesin, CUB domain"/>
    <property type="match status" value="1"/>
</dbReference>
<evidence type="ECO:0000259" key="11">
    <source>
        <dbReference type="PROSITE" id="PS51864"/>
    </source>
</evidence>
<evidence type="ECO:0000256" key="1">
    <source>
        <dbReference type="ARBA" id="ARBA00022670"/>
    </source>
</evidence>
<keyword evidence="6 8" id="KW-1015">Disulfide bond</keyword>
<dbReference type="InterPro" id="IPR001506">
    <property type="entry name" value="Peptidase_M12A"/>
</dbReference>
<accession>A0ABQ7STU2</accession>
<dbReference type="SMART" id="SM00042">
    <property type="entry name" value="CUB"/>
    <property type="match status" value="1"/>
</dbReference>
<dbReference type="SUPFAM" id="SSF55486">
    <property type="entry name" value="Metalloproteases ('zincins'), catalytic domain"/>
    <property type="match status" value="1"/>
</dbReference>
<feature type="binding site" evidence="8">
    <location>
        <position position="177"/>
    </location>
    <ligand>
        <name>Zn(2+)</name>
        <dbReference type="ChEBI" id="CHEBI:29105"/>
        <note>catalytic</note>
    </ligand>
</feature>
<reference evidence="12 13" key="1">
    <citation type="journal article" date="2022" name="Gigascience">
        <title>A chromosome-level genome assembly and annotation of the desert horned lizard, Phrynosoma platyrhinos, provides insight into chromosomal rearrangements among reptiles.</title>
        <authorList>
            <person name="Koochekian N."/>
            <person name="Ascanio A."/>
            <person name="Farleigh K."/>
            <person name="Card D.C."/>
            <person name="Schield D.R."/>
            <person name="Castoe T.A."/>
            <person name="Jezkova T."/>
        </authorList>
    </citation>
    <scope>NUCLEOTIDE SEQUENCE [LARGE SCALE GENOMIC DNA]</scope>
    <source>
        <strain evidence="12">NK-2021</strain>
    </source>
</reference>
<dbReference type="EC" id="3.4.24.-" evidence="9"/>
<dbReference type="Gene3D" id="3.40.390.10">
    <property type="entry name" value="Collagenase (Catalytic Domain)"/>
    <property type="match status" value="1"/>
</dbReference>
<proteinExistence type="predicted"/>
<evidence type="ECO:0000256" key="4">
    <source>
        <dbReference type="ARBA" id="ARBA00022833"/>
    </source>
</evidence>
<dbReference type="PROSITE" id="PS51864">
    <property type="entry name" value="ASTACIN"/>
    <property type="match status" value="1"/>
</dbReference>
<dbReference type="PRINTS" id="PR00480">
    <property type="entry name" value="ASTACIN"/>
</dbReference>
<evidence type="ECO:0000313" key="13">
    <source>
        <dbReference type="Proteomes" id="UP000826234"/>
    </source>
</evidence>
<evidence type="ECO:0000256" key="3">
    <source>
        <dbReference type="ARBA" id="ARBA00022801"/>
    </source>
</evidence>
<comment type="cofactor">
    <cofactor evidence="8 9">
        <name>Zn(2+)</name>
        <dbReference type="ChEBI" id="CHEBI:29105"/>
    </cofactor>
    <text evidence="8 9">Binds 1 zinc ion per subunit.</text>
</comment>
<evidence type="ECO:0000256" key="5">
    <source>
        <dbReference type="ARBA" id="ARBA00023049"/>
    </source>
</evidence>
<gene>
    <name evidence="12" type="ORF">JD844_021519</name>
</gene>
<keyword evidence="3 8" id="KW-0378">Hydrolase</keyword>
<keyword evidence="2 8" id="KW-0479">Metal-binding</keyword>
<keyword evidence="9" id="KW-0732">Signal</keyword>
<feature type="domain" description="CUB" evidence="10">
    <location>
        <begin position="281"/>
        <end position="404"/>
    </location>
</feature>
<evidence type="ECO:0000256" key="6">
    <source>
        <dbReference type="ARBA" id="ARBA00023157"/>
    </source>
</evidence>
<feature type="disulfide bond" evidence="8">
    <location>
        <begin position="123"/>
        <end position="278"/>
    </location>
</feature>
<feature type="binding site" evidence="8">
    <location>
        <position position="187"/>
    </location>
    <ligand>
        <name>Zn(2+)</name>
        <dbReference type="ChEBI" id="CHEBI:29105"/>
        <note>catalytic</note>
    </ligand>
</feature>
<dbReference type="PANTHER" id="PTHR10127:SF899">
    <property type="entry name" value="ASTACIN-LIKE METALLOENDOPEPTIDASE-RELATED"/>
    <property type="match status" value="1"/>
</dbReference>
<dbReference type="InterPro" id="IPR035914">
    <property type="entry name" value="Sperma_CUB_dom_sf"/>
</dbReference>
<dbReference type="Pfam" id="PF01400">
    <property type="entry name" value="Astacin"/>
    <property type="match status" value="1"/>
</dbReference>
<evidence type="ECO:0000259" key="10">
    <source>
        <dbReference type="PROSITE" id="PS01180"/>
    </source>
</evidence>
<evidence type="ECO:0000313" key="12">
    <source>
        <dbReference type="EMBL" id="KAH0620767.1"/>
    </source>
</evidence>
<dbReference type="CDD" id="cd00041">
    <property type="entry name" value="CUB"/>
    <property type="match status" value="1"/>
</dbReference>
<feature type="active site" evidence="8">
    <location>
        <position position="178"/>
    </location>
</feature>
<name>A0ABQ7STU2_PHRPL</name>
<evidence type="ECO:0000256" key="7">
    <source>
        <dbReference type="PROSITE-ProRule" id="PRU00059"/>
    </source>
</evidence>
<evidence type="ECO:0000256" key="2">
    <source>
        <dbReference type="ARBA" id="ARBA00022723"/>
    </source>
</evidence>
<feature type="signal peptide" evidence="9">
    <location>
        <begin position="1"/>
        <end position="24"/>
    </location>
</feature>
<evidence type="ECO:0000256" key="9">
    <source>
        <dbReference type="RuleBase" id="RU361183"/>
    </source>
</evidence>
<dbReference type="InterPro" id="IPR024079">
    <property type="entry name" value="MetalloPept_cat_dom_sf"/>
</dbReference>
<feature type="binding site" evidence="8">
    <location>
        <position position="181"/>
    </location>
    <ligand>
        <name>Zn(2+)</name>
        <dbReference type="ChEBI" id="CHEBI:29105"/>
        <note>catalytic</note>
    </ligand>
</feature>
<dbReference type="PANTHER" id="PTHR10127">
    <property type="entry name" value="DISCOIDIN, CUB, EGF, LAMININ , AND ZINC METALLOPROTEASE DOMAIN CONTAINING"/>
    <property type="match status" value="1"/>
</dbReference>
<evidence type="ECO:0000256" key="8">
    <source>
        <dbReference type="PROSITE-ProRule" id="PRU01211"/>
    </source>
</evidence>
<feature type="non-terminal residue" evidence="12">
    <location>
        <position position="404"/>
    </location>
</feature>
<comment type="caution">
    <text evidence="7">Lacks conserved residue(s) required for the propagation of feature annotation.</text>
</comment>
<keyword evidence="4 8" id="KW-0862">Zinc</keyword>
<dbReference type="InterPro" id="IPR000859">
    <property type="entry name" value="CUB_dom"/>
</dbReference>
<dbReference type="Pfam" id="PF00431">
    <property type="entry name" value="CUB"/>
    <property type="match status" value="1"/>
</dbReference>
<dbReference type="Proteomes" id="UP000826234">
    <property type="component" value="Unassembled WGS sequence"/>
</dbReference>
<keyword evidence="5 8" id="KW-0482">Metalloprotease</keyword>
<dbReference type="EMBL" id="JAIPUX010003289">
    <property type="protein sequence ID" value="KAH0620767.1"/>
    <property type="molecule type" value="Genomic_DNA"/>
</dbReference>
<protein>
    <recommendedName>
        <fullName evidence="9">Metalloendopeptidase</fullName>
        <ecNumber evidence="9">3.4.24.-</ecNumber>
    </recommendedName>
</protein>